<keyword evidence="3 5" id="KW-0808">Transferase</keyword>
<keyword evidence="2 5" id="KW-0489">Methyltransferase</keyword>
<dbReference type="GO" id="GO:0008757">
    <property type="term" value="F:S-adenosylmethionine-dependent methyltransferase activity"/>
    <property type="evidence" value="ECO:0007669"/>
    <property type="project" value="InterPro"/>
</dbReference>
<accession>A0A1C5GNW1</accession>
<evidence type="ECO:0000256" key="3">
    <source>
        <dbReference type="ARBA" id="ARBA00022679"/>
    </source>
</evidence>
<protein>
    <submittedName>
        <fullName evidence="5">Methyltransferase domain-containing protein</fullName>
    </submittedName>
</protein>
<evidence type="ECO:0000259" key="4">
    <source>
        <dbReference type="Pfam" id="PF08241"/>
    </source>
</evidence>
<dbReference type="EMBL" id="LT607751">
    <property type="protein sequence ID" value="SCG35462.1"/>
    <property type="molecule type" value="Genomic_DNA"/>
</dbReference>
<evidence type="ECO:0000313" key="6">
    <source>
        <dbReference type="Proteomes" id="UP000198210"/>
    </source>
</evidence>
<dbReference type="Proteomes" id="UP000198210">
    <property type="component" value="Chromosome I"/>
</dbReference>
<comment type="similarity">
    <text evidence="1">Belongs to the methyltransferase superfamily.</text>
</comment>
<dbReference type="GO" id="GO:0032259">
    <property type="term" value="P:methylation"/>
    <property type="evidence" value="ECO:0007669"/>
    <property type="project" value="UniProtKB-KW"/>
</dbReference>
<dbReference type="InterPro" id="IPR051052">
    <property type="entry name" value="Diverse_substrate_MTase"/>
</dbReference>
<feature type="domain" description="Methyltransferase type 11" evidence="4">
    <location>
        <begin position="43"/>
        <end position="131"/>
    </location>
</feature>
<dbReference type="PANTHER" id="PTHR44942:SF4">
    <property type="entry name" value="METHYLTRANSFERASE TYPE 11 DOMAIN-CONTAINING PROTEIN"/>
    <property type="match status" value="1"/>
</dbReference>
<keyword evidence="6" id="KW-1185">Reference proteome</keyword>
<sequence length="247" mass="26775">MTDPTHALSFGAAAAEYDRFRPRYPEAALRWALDGLAAPARVVDLGAGTGILSRGVRELGHEVVPVEPDPGMRAQLGAATPGTTALAGSAEDVPVPDGSADAVLAGQAYHWFDREKAHPEIARVLRPGGTFAPIWNLRDERIPWVAELTRIAHIGDNAASVLGKYTDFGPAFTPLEVGGFEHTTTLTPAELIAMIHTRSYWLTATPEEQQRIDQELANLFQTHPDLAGKQTVELPYRTIVLKASRRT</sequence>
<dbReference type="SUPFAM" id="SSF53335">
    <property type="entry name" value="S-adenosyl-L-methionine-dependent methyltransferases"/>
    <property type="match status" value="1"/>
</dbReference>
<dbReference type="CDD" id="cd02440">
    <property type="entry name" value="AdoMet_MTases"/>
    <property type="match status" value="1"/>
</dbReference>
<proteinExistence type="inferred from homology"/>
<dbReference type="Gene3D" id="3.40.50.150">
    <property type="entry name" value="Vaccinia Virus protein VP39"/>
    <property type="match status" value="1"/>
</dbReference>
<dbReference type="Pfam" id="PF08241">
    <property type="entry name" value="Methyltransf_11"/>
    <property type="match status" value="1"/>
</dbReference>
<gene>
    <name evidence="5" type="ORF">GA0074704_0226</name>
</gene>
<evidence type="ECO:0000256" key="2">
    <source>
        <dbReference type="ARBA" id="ARBA00022603"/>
    </source>
</evidence>
<dbReference type="InterPro" id="IPR013216">
    <property type="entry name" value="Methyltransf_11"/>
</dbReference>
<name>A0A1C5GNW1_9ACTN</name>
<reference evidence="5 6" key="1">
    <citation type="submission" date="2016-06" db="EMBL/GenBank/DDBJ databases">
        <authorList>
            <person name="Kjaerup R.B."/>
            <person name="Dalgaard T.S."/>
            <person name="Juul-Madsen H.R."/>
        </authorList>
    </citation>
    <scope>NUCLEOTIDE SEQUENCE [LARGE SCALE GENOMIC DNA]</scope>
    <source>
        <strain evidence="5 6">DSM 45097</strain>
    </source>
</reference>
<dbReference type="InterPro" id="IPR029063">
    <property type="entry name" value="SAM-dependent_MTases_sf"/>
</dbReference>
<dbReference type="RefSeq" id="WP_088968765.1">
    <property type="nucleotide sequence ID" value="NZ_JBHLYF010000045.1"/>
</dbReference>
<organism evidence="5 6">
    <name type="scientific">Micromonospora siamensis</name>
    <dbReference type="NCBI Taxonomy" id="299152"/>
    <lineage>
        <taxon>Bacteria</taxon>
        <taxon>Bacillati</taxon>
        <taxon>Actinomycetota</taxon>
        <taxon>Actinomycetes</taxon>
        <taxon>Micromonosporales</taxon>
        <taxon>Micromonosporaceae</taxon>
        <taxon>Micromonospora</taxon>
    </lineage>
</organism>
<evidence type="ECO:0000256" key="1">
    <source>
        <dbReference type="ARBA" id="ARBA00008361"/>
    </source>
</evidence>
<evidence type="ECO:0000313" key="5">
    <source>
        <dbReference type="EMBL" id="SCG35462.1"/>
    </source>
</evidence>
<dbReference type="AlphaFoldDB" id="A0A1C5GNW1"/>
<dbReference type="PANTHER" id="PTHR44942">
    <property type="entry name" value="METHYLTRANSF_11 DOMAIN-CONTAINING PROTEIN"/>
    <property type="match status" value="1"/>
</dbReference>